<dbReference type="AlphaFoldDB" id="A0A9W4QSX9"/>
<feature type="signal peptide" evidence="1">
    <location>
        <begin position="1"/>
        <end position="27"/>
    </location>
</feature>
<gene>
    <name evidence="3" type="ORF">PSEHALCIP103_00456</name>
</gene>
<feature type="domain" description="BON" evidence="2">
    <location>
        <begin position="39"/>
        <end position="106"/>
    </location>
</feature>
<organism evidence="3 4">
    <name type="scientific">Pseudoalteromonas haloplanktis</name>
    <name type="common">Alteromonas haloplanktis</name>
    <dbReference type="NCBI Taxonomy" id="228"/>
    <lineage>
        <taxon>Bacteria</taxon>
        <taxon>Pseudomonadati</taxon>
        <taxon>Pseudomonadota</taxon>
        <taxon>Gammaproteobacteria</taxon>
        <taxon>Alteromonadales</taxon>
        <taxon>Pseudoalteromonadaceae</taxon>
        <taxon>Pseudoalteromonas</taxon>
    </lineage>
</organism>
<evidence type="ECO:0000256" key="1">
    <source>
        <dbReference type="SAM" id="SignalP"/>
    </source>
</evidence>
<dbReference type="Pfam" id="PF04972">
    <property type="entry name" value="BON"/>
    <property type="match status" value="1"/>
</dbReference>
<keyword evidence="1" id="KW-0732">Signal</keyword>
<dbReference type="Proteomes" id="UP001152447">
    <property type="component" value="Unassembled WGS sequence"/>
</dbReference>
<comment type="caution">
    <text evidence="3">The sequence shown here is derived from an EMBL/GenBank/DDBJ whole genome shotgun (WGS) entry which is preliminary data.</text>
</comment>
<reference evidence="3" key="1">
    <citation type="submission" date="2022-07" db="EMBL/GenBank/DDBJ databases">
        <authorList>
            <person name="Criscuolo A."/>
        </authorList>
    </citation>
    <scope>NUCLEOTIDE SEQUENCE</scope>
    <source>
        <strain evidence="3">CIP103197</strain>
    </source>
</reference>
<feature type="chain" id="PRO_5040802956" description="BON domain-containing protein" evidence="1">
    <location>
        <begin position="28"/>
        <end position="106"/>
    </location>
</feature>
<dbReference type="PROSITE" id="PS50914">
    <property type="entry name" value="BON"/>
    <property type="match status" value="1"/>
</dbReference>
<proteinExistence type="predicted"/>
<evidence type="ECO:0000259" key="2">
    <source>
        <dbReference type="PROSITE" id="PS50914"/>
    </source>
</evidence>
<dbReference type="Gene3D" id="3.30.1340.30">
    <property type="match status" value="1"/>
</dbReference>
<dbReference type="RefSeq" id="WP_008110653.1">
    <property type="nucleotide sequence ID" value="NZ_CAMAPB010000004.1"/>
</dbReference>
<accession>A0A9W4QSX9</accession>
<dbReference type="InterPro" id="IPR007055">
    <property type="entry name" value="BON_dom"/>
</dbReference>
<protein>
    <recommendedName>
        <fullName evidence="2">BON domain-containing protein</fullName>
    </recommendedName>
</protein>
<evidence type="ECO:0000313" key="4">
    <source>
        <dbReference type="Proteomes" id="UP001152447"/>
    </source>
</evidence>
<evidence type="ECO:0000313" key="3">
    <source>
        <dbReference type="EMBL" id="CAH9051683.1"/>
    </source>
</evidence>
<dbReference type="EMBL" id="CAMAPB010000004">
    <property type="protein sequence ID" value="CAH9051683.1"/>
    <property type="molecule type" value="Genomic_DNA"/>
</dbReference>
<keyword evidence="4" id="KW-1185">Reference proteome</keyword>
<name>A0A9W4QSX9_PSEHA</name>
<sequence length="106" mass="11724">MSRIKFTIGFISFCCLFLLVSAFKVSAATHLAVVSSVATQPNLQQSITHELRTNPNLKLEKLNVHVNDGDVELKGEANNGFERALAQKFLENMDGVKIIHNKISVI</sequence>